<dbReference type="CDD" id="cd00041">
    <property type="entry name" value="CUB"/>
    <property type="match status" value="2"/>
</dbReference>
<feature type="domain" description="CUB" evidence="5">
    <location>
        <begin position="253"/>
        <end position="364"/>
    </location>
</feature>
<dbReference type="InterPro" id="IPR035914">
    <property type="entry name" value="Sperma_CUB_dom_sf"/>
</dbReference>
<dbReference type="SUPFAM" id="SSF49854">
    <property type="entry name" value="Spermadhesin, CUB domain"/>
    <property type="match status" value="2"/>
</dbReference>
<reference evidence="6 7" key="1">
    <citation type="journal article" date="2018" name="Gigascience">
        <title>Genomes of trombidid mites reveal novel predicted allergens and laterally-transferred genes associated with secondary metabolism.</title>
        <authorList>
            <person name="Dong X."/>
            <person name="Chaisiri K."/>
            <person name="Xia D."/>
            <person name="Armstrong S.D."/>
            <person name="Fang Y."/>
            <person name="Donnelly M.J."/>
            <person name="Kadowaki T."/>
            <person name="McGarry J.W."/>
            <person name="Darby A.C."/>
            <person name="Makepeace B.L."/>
        </authorList>
    </citation>
    <scope>NUCLEOTIDE SEQUENCE [LARGE SCALE GENOMIC DNA]</scope>
    <source>
        <strain evidence="6">UoL-UT</strain>
    </source>
</reference>
<feature type="compositionally biased region" description="Basic and acidic residues" evidence="4">
    <location>
        <begin position="387"/>
        <end position="396"/>
    </location>
</feature>
<organism evidence="6 7">
    <name type="scientific">Leptotrombidium deliense</name>
    <dbReference type="NCBI Taxonomy" id="299467"/>
    <lineage>
        <taxon>Eukaryota</taxon>
        <taxon>Metazoa</taxon>
        <taxon>Ecdysozoa</taxon>
        <taxon>Arthropoda</taxon>
        <taxon>Chelicerata</taxon>
        <taxon>Arachnida</taxon>
        <taxon>Acari</taxon>
        <taxon>Acariformes</taxon>
        <taxon>Trombidiformes</taxon>
        <taxon>Prostigmata</taxon>
        <taxon>Anystina</taxon>
        <taxon>Parasitengona</taxon>
        <taxon>Trombiculoidea</taxon>
        <taxon>Trombiculidae</taxon>
        <taxon>Leptotrombidium</taxon>
    </lineage>
</organism>
<feature type="non-terminal residue" evidence="6">
    <location>
        <position position="1"/>
    </location>
</feature>
<dbReference type="PROSITE" id="PS01180">
    <property type="entry name" value="CUB"/>
    <property type="match status" value="2"/>
</dbReference>
<dbReference type="Gene3D" id="2.60.120.290">
    <property type="entry name" value="Spermadhesin, CUB domain"/>
    <property type="match status" value="2"/>
</dbReference>
<dbReference type="VEuPathDB" id="VectorBase:LDEU010991"/>
<evidence type="ECO:0000256" key="3">
    <source>
        <dbReference type="PROSITE-ProRule" id="PRU00059"/>
    </source>
</evidence>
<evidence type="ECO:0000259" key="5">
    <source>
        <dbReference type="PROSITE" id="PS01180"/>
    </source>
</evidence>
<name>A0A443S0J5_9ACAR</name>
<evidence type="ECO:0000256" key="4">
    <source>
        <dbReference type="SAM" id="MobiDB-lite"/>
    </source>
</evidence>
<dbReference type="OrthoDB" id="6514483at2759"/>
<dbReference type="EMBL" id="NCKV01013921">
    <property type="protein sequence ID" value="RWS21049.1"/>
    <property type="molecule type" value="Genomic_DNA"/>
</dbReference>
<protein>
    <submittedName>
        <fullName evidence="6">Cubilin-like protein</fullName>
    </submittedName>
</protein>
<accession>A0A443S0J5</accession>
<dbReference type="PANTHER" id="PTHR24251">
    <property type="entry name" value="OVOCHYMASE-RELATED"/>
    <property type="match status" value="1"/>
</dbReference>
<dbReference type="InterPro" id="IPR000859">
    <property type="entry name" value="CUB_dom"/>
</dbReference>
<gene>
    <name evidence="6" type="ORF">B4U80_11947</name>
</gene>
<evidence type="ECO:0000313" key="6">
    <source>
        <dbReference type="EMBL" id="RWS21049.1"/>
    </source>
</evidence>
<keyword evidence="1" id="KW-0677">Repeat</keyword>
<keyword evidence="2" id="KW-1015">Disulfide bond</keyword>
<dbReference type="SMART" id="SM00042">
    <property type="entry name" value="CUB"/>
    <property type="match status" value="2"/>
</dbReference>
<feature type="domain" description="CUB" evidence="5">
    <location>
        <begin position="125"/>
        <end position="235"/>
    </location>
</feature>
<comment type="caution">
    <text evidence="3">Lacks conserved residue(s) required for the propagation of feature annotation.</text>
</comment>
<keyword evidence="7" id="KW-1185">Reference proteome</keyword>
<proteinExistence type="predicted"/>
<feature type="region of interest" description="Disordered" evidence="4">
    <location>
        <begin position="372"/>
        <end position="409"/>
    </location>
</feature>
<dbReference type="Proteomes" id="UP000288716">
    <property type="component" value="Unassembled WGS sequence"/>
</dbReference>
<sequence>YKEGTKCMFVIKKFKENVCHLDLMFITFEVGDATCQRDFLSIEGERLCGLIPKEKMKTFKFDASEKYVFFKGEIGGGLGFHIRGRQVECVSPDIHIDTPMLHPQPQQPVINRIHPDQRSVQLPYCDQTFTETAFFVSSPGYPNSYPNSLFCRFTIHRPTSSVCALDMKFRNFDVEDDPKCAKDYLEIDNGKICGHLPPNHERRYYYFPEEQKKIFVFRSDAFTSKSGFAIDVKQITDCSIHSWRPESPPPPVCDLCSSEVRGHFTSNNYPKSYENYVRCTYRISPHNEHYCKVRLHIRDLDIEESQACDKDYLYIQNERICNTNYRPKELTAYFPQFGTKEIQFSFHTDSRNTGRGFYVEFLQELCSASSVKPGNGHQYPSATTNGHTEESRNYDHHKGRSHESVSPQYPPNYVSKAHIEEIVETKVKVLDARSDPPSTVEYRNDADIRPVSISVQKAAKRSGVYNSTSSTFIEAH</sequence>
<dbReference type="PANTHER" id="PTHR24251:SF30">
    <property type="entry name" value="MEMBRANE FRIZZLED-RELATED PROTEIN"/>
    <property type="match status" value="1"/>
</dbReference>
<evidence type="ECO:0000313" key="7">
    <source>
        <dbReference type="Proteomes" id="UP000288716"/>
    </source>
</evidence>
<evidence type="ECO:0000256" key="2">
    <source>
        <dbReference type="ARBA" id="ARBA00023157"/>
    </source>
</evidence>
<dbReference type="Pfam" id="PF00431">
    <property type="entry name" value="CUB"/>
    <property type="match status" value="2"/>
</dbReference>
<feature type="compositionally biased region" description="Polar residues" evidence="4">
    <location>
        <begin position="372"/>
        <end position="386"/>
    </location>
</feature>
<evidence type="ECO:0000256" key="1">
    <source>
        <dbReference type="ARBA" id="ARBA00022737"/>
    </source>
</evidence>
<comment type="caution">
    <text evidence="6">The sequence shown here is derived from an EMBL/GenBank/DDBJ whole genome shotgun (WGS) entry which is preliminary data.</text>
</comment>
<dbReference type="AlphaFoldDB" id="A0A443S0J5"/>